<dbReference type="InterPro" id="IPR026180">
    <property type="entry name" value="NSL1"/>
</dbReference>
<dbReference type="PANTHER" id="PTHR22443">
    <property type="entry name" value="NON-SPECIFIC LETHAL 1, ISOFORM M"/>
    <property type="match status" value="1"/>
</dbReference>
<feature type="compositionally biased region" description="Acidic residues" evidence="1">
    <location>
        <begin position="1337"/>
        <end position="1346"/>
    </location>
</feature>
<dbReference type="SMART" id="SM01300">
    <property type="entry name" value="PEHE"/>
    <property type="match status" value="1"/>
</dbReference>
<feature type="compositionally biased region" description="Basic and acidic residues" evidence="1">
    <location>
        <begin position="1031"/>
        <end position="1045"/>
    </location>
</feature>
<evidence type="ECO:0000313" key="3">
    <source>
        <dbReference type="EMBL" id="KAH9526412.1"/>
    </source>
</evidence>
<feature type="compositionally biased region" description="Acidic residues" evidence="1">
    <location>
        <begin position="1354"/>
        <end position="1392"/>
    </location>
</feature>
<evidence type="ECO:0000256" key="1">
    <source>
        <dbReference type="SAM" id="MobiDB-lite"/>
    </source>
</evidence>
<feature type="region of interest" description="Disordered" evidence="1">
    <location>
        <begin position="982"/>
        <end position="1090"/>
    </location>
</feature>
<feature type="region of interest" description="Disordered" evidence="1">
    <location>
        <begin position="782"/>
        <end position="844"/>
    </location>
</feature>
<feature type="compositionally biased region" description="Low complexity" evidence="1">
    <location>
        <begin position="1403"/>
        <end position="1414"/>
    </location>
</feature>
<evidence type="ECO:0000259" key="2">
    <source>
        <dbReference type="SMART" id="SM01300"/>
    </source>
</evidence>
<reference evidence="3" key="1">
    <citation type="submission" date="2013-05" db="EMBL/GenBank/DDBJ databases">
        <authorList>
            <person name="Yim A.K.Y."/>
            <person name="Chan T.F."/>
            <person name="Ji K.M."/>
            <person name="Liu X.Y."/>
            <person name="Zhou J.W."/>
            <person name="Li R.Q."/>
            <person name="Yang K.Y."/>
            <person name="Li J."/>
            <person name="Li M."/>
            <person name="Law P.T.W."/>
            <person name="Wu Y.L."/>
            <person name="Cai Z.L."/>
            <person name="Qin H."/>
            <person name="Bao Y."/>
            <person name="Leung R.K.K."/>
            <person name="Ng P.K.S."/>
            <person name="Zou J."/>
            <person name="Zhong X.J."/>
            <person name="Ran P.X."/>
            <person name="Zhong N.S."/>
            <person name="Liu Z.G."/>
            <person name="Tsui S.K.W."/>
        </authorList>
    </citation>
    <scope>NUCLEOTIDE SEQUENCE</scope>
    <source>
        <strain evidence="3">Derf</strain>
        <tissue evidence="3">Whole organism</tissue>
    </source>
</reference>
<feature type="compositionally biased region" description="Basic residues" evidence="1">
    <location>
        <begin position="1015"/>
        <end position="1030"/>
    </location>
</feature>
<feature type="compositionally biased region" description="Basic and acidic residues" evidence="1">
    <location>
        <begin position="1209"/>
        <end position="1219"/>
    </location>
</feature>
<feature type="region of interest" description="Disordered" evidence="1">
    <location>
        <begin position="1191"/>
        <end position="1281"/>
    </location>
</feature>
<feature type="compositionally biased region" description="Gly residues" evidence="1">
    <location>
        <begin position="1415"/>
        <end position="1426"/>
    </location>
</feature>
<feature type="compositionally biased region" description="Polar residues" evidence="1">
    <location>
        <begin position="1393"/>
        <end position="1402"/>
    </location>
</feature>
<protein>
    <submittedName>
        <fullName evidence="3">PEHE protein</fullName>
    </submittedName>
</protein>
<dbReference type="EMBL" id="ASGP02000001">
    <property type="protein sequence ID" value="KAH9526412.1"/>
    <property type="molecule type" value="Genomic_DNA"/>
</dbReference>
<dbReference type="PANTHER" id="PTHR22443:SF18">
    <property type="entry name" value="NON-SPECIFIC LETHAL 1, ISOFORM M"/>
    <property type="match status" value="1"/>
</dbReference>
<gene>
    <name evidence="3" type="primary">KANSL1</name>
    <name evidence="3" type="ORF">DERF_000510</name>
</gene>
<feature type="compositionally biased region" description="Low complexity" evidence="1">
    <location>
        <begin position="565"/>
        <end position="576"/>
    </location>
</feature>
<feature type="region of interest" description="Disordered" evidence="1">
    <location>
        <begin position="110"/>
        <end position="153"/>
    </location>
</feature>
<feature type="compositionally biased region" description="Low complexity" evidence="1">
    <location>
        <begin position="824"/>
        <end position="840"/>
    </location>
</feature>
<reference evidence="3" key="2">
    <citation type="journal article" date="2022" name="Res Sq">
        <title>Comparative Genomics Reveals Insights into the Divergent Evolution of Astigmatic Mites and Household Pest Adaptations.</title>
        <authorList>
            <person name="Xiong Q."/>
            <person name="Wan A.T.-Y."/>
            <person name="Liu X.-Y."/>
            <person name="Fung C.S.-H."/>
            <person name="Xiao X."/>
            <person name="Malainual N."/>
            <person name="Hou J."/>
            <person name="Wang L."/>
            <person name="Wang M."/>
            <person name="Yang K."/>
            <person name="Cui Y."/>
            <person name="Leung E."/>
            <person name="Nong W."/>
            <person name="Shin S.-K."/>
            <person name="Au S."/>
            <person name="Jeong K.Y."/>
            <person name="Chew F.T."/>
            <person name="Hui J."/>
            <person name="Leung T.F."/>
            <person name="Tungtrongchitr A."/>
            <person name="Zhong N."/>
            <person name="Liu Z."/>
            <person name="Tsui S."/>
        </authorList>
    </citation>
    <scope>NUCLEOTIDE SEQUENCE</scope>
    <source>
        <strain evidence="3">Derf</strain>
        <tissue evidence="3">Whole organism</tissue>
    </source>
</reference>
<feature type="compositionally biased region" description="Low complexity" evidence="1">
    <location>
        <begin position="128"/>
        <end position="153"/>
    </location>
</feature>
<feature type="compositionally biased region" description="Low complexity" evidence="1">
    <location>
        <begin position="806"/>
        <end position="815"/>
    </location>
</feature>
<feature type="region of interest" description="Disordered" evidence="1">
    <location>
        <begin position="602"/>
        <end position="636"/>
    </location>
</feature>
<feature type="compositionally biased region" description="Polar residues" evidence="1">
    <location>
        <begin position="1193"/>
        <end position="1202"/>
    </location>
</feature>
<name>A0A922I8U1_DERFA</name>
<proteinExistence type="predicted"/>
<feature type="region of interest" description="Disordered" evidence="1">
    <location>
        <begin position="1314"/>
        <end position="1459"/>
    </location>
</feature>
<sequence length="1459" mass="163409">MTCSSAIISFNFPIQNHELLNINTVDKIKDNTTTTTNTSTTSFLHHSQTKISPTNQSLTKLDQSNSCVTLVENIQIFKNDLTVTNKINKEASASDSSSIQTLSNLGTNMNNGLSNGHDHRLNLDFDPTTTTSTTTATNTSTTTTGLPVISSSSSTSLSTTAMGILSSPENSNFLLFPHARRDGSSDFKILENGDGSDEVDSTTSSQQDWTSTMNTLSVDQLSNDKNCPKLSNLTNSDNNESHTLPQITTTISLTSSTTTTTTATNHKTIDSNALRTDQIPATSMESMTTTNNCLTMIKCNNNTNNENSLVQNSCDSKIQCTSSSSSALSSNQPTQQQSISCFPSAVLDGDIMSIDNDDHHHKSSNKCDVDGDHTIELLGTTLANSAPPSSPQSLLDDFDINSSSNHVMLPIIVQKKEEEIKALEQQQFEKQKSICNDLLSRQQNMQKITADMKHRIRRLQLQYTHKNLSKQMKQFIAENQRLNAVHCQRFELDFTNFMNLDYGIAGPTTMSGVLSLDSHHNHHHHHQQQHQSPFMLSHPSQNELKIKSDHLPIQPSKSDLKQAGSNQNFSDSSSFQQTTINRQANRLQSDLILSNQVSNIDVQQQQQQQQMHFQPKESSSSSNLSPQTRSPRLISQNRDKLLTTIDSWRYNVRHLESKYDSDATESSSGGESCDESESFDDIVIDSKSIMANSTYSTTTILPSPLSSHTWPTIHQQQSAAIAKHRTSLRNRLSWKWCNERSQIASQWSWLQAHILDLETKLRQQTDLFRHIRTTKGTINFGDNEVVQRQLPSPSPSITIINHHTSHQQQPGPQNSHSHHHHHQQGLLSSVSGSNSSSSSSMNQIGLDSQKHEDMTKDLQQTNSEPEPEQCMRTMPFISMKRRKLIFAEPNLSLASTKKAVKYSSVQCSCNIYPSHVASCVICNGRYSYMHSIDTDLMPYHERVSLLDPSCHPNLCIPNDVPLGLHFANYLKREIFDINKTASTTRSKKKKTSTVSNEQRLEKSGKKIPSNTSLSKSKKQQTKINKSKKRRLSTDSVKRSHQRDRLSSGCSSRADSPVPSPSPSDASVGSVSTPTNTSYSSSMTQMNRRRRSEQHAFDINNIVIPYSIAATTRVERLQYKEIVTPKWRLIEEYAIPPPENVKLEKLNVQENENKNVNNGQAKNPIDEDVSDAAFQIRHLKCEQTERQRILNYYGKNQKNQSIRNKGPQRVRFESSSKSDSLDQTSQDSFNNNTTATTTHNNSKYKSKSSALNNNDYSDSSSSARKRQTSLSKNTSRDEVSPFDWWGEQQETVSPYEPRKFPLADWLYENMVEETNKQQKEMEEQHQRSSRSSAKIDVDYDDSMDADDDKISPPTIEDDDDDADEEIDEEELNNDDDDDDDDDNDVDDEEDNDELITTRTPTKISNSNKRSGRNSSIGGGGGVGGTNTGTGTNSHHHHHHHSNDIVANEDDPEWKPSPKLS</sequence>
<comment type="caution">
    <text evidence="3">The sequence shown here is derived from an EMBL/GenBank/DDBJ whole genome shotgun (WGS) entry which is preliminary data.</text>
</comment>
<feature type="compositionally biased region" description="Low complexity" evidence="1">
    <location>
        <begin position="1220"/>
        <end position="1240"/>
    </location>
</feature>
<organism evidence="3 4">
    <name type="scientific">Dermatophagoides farinae</name>
    <name type="common">American house dust mite</name>
    <dbReference type="NCBI Taxonomy" id="6954"/>
    <lineage>
        <taxon>Eukaryota</taxon>
        <taxon>Metazoa</taxon>
        <taxon>Ecdysozoa</taxon>
        <taxon>Arthropoda</taxon>
        <taxon>Chelicerata</taxon>
        <taxon>Arachnida</taxon>
        <taxon>Acari</taxon>
        <taxon>Acariformes</taxon>
        <taxon>Sarcoptiformes</taxon>
        <taxon>Astigmata</taxon>
        <taxon>Psoroptidia</taxon>
        <taxon>Analgoidea</taxon>
        <taxon>Pyroglyphidae</taxon>
        <taxon>Dermatophagoidinae</taxon>
        <taxon>Dermatophagoides</taxon>
    </lineage>
</organism>
<feature type="compositionally biased region" description="Polar residues" evidence="1">
    <location>
        <begin position="623"/>
        <end position="636"/>
    </location>
</feature>
<feature type="compositionally biased region" description="Low complexity" evidence="1">
    <location>
        <begin position="1247"/>
        <end position="1261"/>
    </location>
</feature>
<feature type="region of interest" description="Disordered" evidence="1">
    <location>
        <begin position="553"/>
        <end position="576"/>
    </location>
</feature>
<feature type="domain" description="PEHE" evidence="2">
    <location>
        <begin position="1121"/>
        <end position="1271"/>
    </location>
</feature>
<dbReference type="InterPro" id="IPR029332">
    <property type="entry name" value="PEHE_dom"/>
</dbReference>
<feature type="compositionally biased region" description="Polar residues" evidence="1">
    <location>
        <begin position="789"/>
        <end position="802"/>
    </location>
</feature>
<feature type="compositionally biased region" description="Polar residues" evidence="1">
    <location>
        <begin position="1072"/>
        <end position="1085"/>
    </location>
</feature>
<feature type="compositionally biased region" description="Basic and acidic residues" evidence="1">
    <location>
        <begin position="1314"/>
        <end position="1325"/>
    </location>
</feature>
<dbReference type="GO" id="GO:0035035">
    <property type="term" value="F:histone acetyltransferase binding"/>
    <property type="evidence" value="ECO:0007669"/>
    <property type="project" value="TreeGrafter"/>
</dbReference>
<dbReference type="GO" id="GO:0044545">
    <property type="term" value="C:NSL complex"/>
    <property type="evidence" value="ECO:0007669"/>
    <property type="project" value="TreeGrafter"/>
</dbReference>
<feature type="region of interest" description="Disordered" evidence="1">
    <location>
        <begin position="515"/>
        <end position="535"/>
    </location>
</feature>
<keyword evidence="4" id="KW-1185">Reference proteome</keyword>
<feature type="compositionally biased region" description="Low complexity" evidence="1">
    <location>
        <begin position="1050"/>
        <end position="1071"/>
    </location>
</feature>
<accession>A0A922I8U1</accession>
<dbReference type="Proteomes" id="UP000790347">
    <property type="component" value="Unassembled WGS sequence"/>
</dbReference>
<evidence type="ECO:0000313" key="4">
    <source>
        <dbReference type="Proteomes" id="UP000790347"/>
    </source>
</evidence>